<dbReference type="InterPro" id="IPR057326">
    <property type="entry name" value="KR_dom"/>
</dbReference>
<dbReference type="PANTHER" id="PTHR45024:SF2">
    <property type="entry name" value="SCP2 DOMAIN-CONTAINING PROTEIN"/>
    <property type="match status" value="1"/>
</dbReference>
<dbReference type="GO" id="GO:0016491">
    <property type="term" value="F:oxidoreductase activity"/>
    <property type="evidence" value="ECO:0007669"/>
    <property type="project" value="UniProtKB-KW"/>
</dbReference>
<gene>
    <name evidence="4" type="ORF">METZ01_LOCUS43463</name>
</gene>
<dbReference type="NCBIfam" id="NF005861">
    <property type="entry name" value="PRK07791.1"/>
    <property type="match status" value="1"/>
</dbReference>
<evidence type="ECO:0000313" key="4">
    <source>
        <dbReference type="EMBL" id="SUZ90609.1"/>
    </source>
</evidence>
<keyword evidence="2" id="KW-0560">Oxidoreductase</keyword>
<reference evidence="4" key="1">
    <citation type="submission" date="2018-05" db="EMBL/GenBank/DDBJ databases">
        <authorList>
            <person name="Lanie J.A."/>
            <person name="Ng W.-L."/>
            <person name="Kazmierczak K.M."/>
            <person name="Andrzejewski T.M."/>
            <person name="Davidsen T.M."/>
            <person name="Wayne K.J."/>
            <person name="Tettelin H."/>
            <person name="Glass J.I."/>
            <person name="Rusch D."/>
            <person name="Podicherti R."/>
            <person name="Tsui H.-C.T."/>
            <person name="Winkler M.E."/>
        </authorList>
    </citation>
    <scope>NUCLEOTIDE SEQUENCE</scope>
</reference>
<dbReference type="FunFam" id="3.40.50.720:FF:000446">
    <property type="entry name" value="Short chain dehydrogenase"/>
    <property type="match status" value="1"/>
</dbReference>
<evidence type="ECO:0000256" key="1">
    <source>
        <dbReference type="ARBA" id="ARBA00006484"/>
    </source>
</evidence>
<feature type="domain" description="Ketoreductase" evidence="3">
    <location>
        <begin position="10"/>
        <end position="204"/>
    </location>
</feature>
<sequence>MADLGICEGRVAVVTGAGRGIGRAEALELARQGARLVVNDLGGQRDGTGSSDAPANEVVEEIRGFGGDAIPNSDDVATWSGAERLILQAIDSYGTIDVLVNNAGILKDRMIINMTENEWDDVIRVHLKGTFGPTHFAARYWRERSKAGHVNDARVINTSSASGIYGNTGQSNYGAAKAGIAAFTIIASREFAGYGVTVNALAPAARTRMTDDRPMGERTFAEAEFDQFSPLNLGPLVAWLASPESQGVTGRVFNAVGGLVGISEGWRAGPSQQIEGRWDVKQLGEAIPHLLEQALPVPGVSGRSET</sequence>
<dbReference type="Pfam" id="PF00106">
    <property type="entry name" value="adh_short"/>
    <property type="match status" value="1"/>
</dbReference>
<dbReference type="SUPFAM" id="SSF51735">
    <property type="entry name" value="NAD(P)-binding Rossmann-fold domains"/>
    <property type="match status" value="1"/>
</dbReference>
<evidence type="ECO:0000256" key="2">
    <source>
        <dbReference type="ARBA" id="ARBA00023002"/>
    </source>
</evidence>
<dbReference type="InterPro" id="IPR036291">
    <property type="entry name" value="NAD(P)-bd_dom_sf"/>
</dbReference>
<dbReference type="PRINTS" id="PR00081">
    <property type="entry name" value="GDHRDH"/>
</dbReference>
<dbReference type="InterPro" id="IPR020904">
    <property type="entry name" value="Sc_DH/Rdtase_CS"/>
</dbReference>
<evidence type="ECO:0000259" key="3">
    <source>
        <dbReference type="SMART" id="SM00822"/>
    </source>
</evidence>
<dbReference type="PROSITE" id="PS00061">
    <property type="entry name" value="ADH_SHORT"/>
    <property type="match status" value="1"/>
</dbReference>
<dbReference type="Gene3D" id="3.40.50.720">
    <property type="entry name" value="NAD(P)-binding Rossmann-like Domain"/>
    <property type="match status" value="1"/>
</dbReference>
<accession>A0A381RI78</accession>
<organism evidence="4">
    <name type="scientific">marine metagenome</name>
    <dbReference type="NCBI Taxonomy" id="408172"/>
    <lineage>
        <taxon>unclassified sequences</taxon>
        <taxon>metagenomes</taxon>
        <taxon>ecological metagenomes</taxon>
    </lineage>
</organism>
<dbReference type="PRINTS" id="PR00080">
    <property type="entry name" value="SDRFAMILY"/>
</dbReference>
<proteinExistence type="inferred from homology"/>
<dbReference type="EMBL" id="UINC01001909">
    <property type="protein sequence ID" value="SUZ90609.1"/>
    <property type="molecule type" value="Genomic_DNA"/>
</dbReference>
<dbReference type="InterPro" id="IPR002347">
    <property type="entry name" value="SDR_fam"/>
</dbReference>
<dbReference type="InterPro" id="IPR051687">
    <property type="entry name" value="Peroxisomal_Beta-Oxidation"/>
</dbReference>
<dbReference type="SMART" id="SM00822">
    <property type="entry name" value="PKS_KR"/>
    <property type="match status" value="1"/>
</dbReference>
<comment type="similarity">
    <text evidence="1">Belongs to the short-chain dehydrogenases/reductases (SDR) family.</text>
</comment>
<dbReference type="AlphaFoldDB" id="A0A381RI78"/>
<protein>
    <recommendedName>
        <fullName evidence="3">Ketoreductase domain-containing protein</fullName>
    </recommendedName>
</protein>
<dbReference type="PANTHER" id="PTHR45024">
    <property type="entry name" value="DEHYDROGENASES, SHORT CHAIN"/>
    <property type="match status" value="1"/>
</dbReference>
<name>A0A381RI78_9ZZZZ</name>